<dbReference type="SMART" id="SM00382">
    <property type="entry name" value="AAA"/>
    <property type="match status" value="1"/>
</dbReference>
<sequence length="609" mass="65135">MGRLMITNGTRGPLRAAVRLSFEADRTATLISLISFGLRPAAAVISLALSAAVVDAAVVGDLGRAFTSLITLAVIAAVVAGTTPLSMAMSQRMVEASSSTADDRLMSVVGGFTGLEMLDDPALLDRISILQQNRVYLAMGADALSLVLGTVIRGGATAVLLAFINPLLLLAPLIAIPSVYFASYAQRKRADAQQATAASSRLSEHLYATATDPSALEEIRSFGLADTVRDRQNDIQQRVDSDITSAVAKGAALNIGSGLIFAAGFVFVLLVVVRDHLAGSTSFGDILLTLTLITSLNLQISSTIRFLRFLHQARDVSARLLELLEVQRQENTRWAGTNEPPKLLRSGIDLAGLTFSYPESDRHALHAVNAHFPAGSVVALIGDNGAGKSTLIKLLAGLYQPTGGHILIDGQSLTEQRPDLWRSRVTACFQDFGRYEFEVGQDIALSDLSRSNDVTALTAAAREGTALDFIERLPAGLRTRLGRSFDDGVELSGGQWQRLALARARMRREPLLMVLDEPAAAIDPLAEDELLRGYVAAARHSANRTGAVTLFSSHRLSTAKEADVIVVLHEGSIAEIGTHRELLSLEGGRYGDMFRAQALGYQDRGVADE</sequence>
<dbReference type="InterPro" id="IPR036640">
    <property type="entry name" value="ABC1_TM_sf"/>
</dbReference>
<keyword evidence="6 7" id="KW-0472">Membrane</keyword>
<feature type="domain" description="ABC transmembrane type-1" evidence="9">
    <location>
        <begin position="141"/>
        <end position="312"/>
    </location>
</feature>
<feature type="transmembrane region" description="Helical" evidence="7">
    <location>
        <begin position="251"/>
        <end position="274"/>
    </location>
</feature>
<dbReference type="PANTHER" id="PTHR24221">
    <property type="entry name" value="ATP-BINDING CASSETTE SUB-FAMILY B"/>
    <property type="match status" value="1"/>
</dbReference>
<evidence type="ECO:0000256" key="4">
    <source>
        <dbReference type="ARBA" id="ARBA00022840"/>
    </source>
</evidence>
<evidence type="ECO:0000256" key="3">
    <source>
        <dbReference type="ARBA" id="ARBA00022741"/>
    </source>
</evidence>
<comment type="subcellular location">
    <subcellularLocation>
        <location evidence="1">Cell membrane</location>
        <topology evidence="1">Multi-pass membrane protein</topology>
    </subcellularLocation>
</comment>
<dbReference type="Gene3D" id="3.40.50.300">
    <property type="entry name" value="P-loop containing nucleotide triphosphate hydrolases"/>
    <property type="match status" value="1"/>
</dbReference>
<feature type="transmembrane region" description="Helical" evidence="7">
    <location>
        <begin position="135"/>
        <end position="152"/>
    </location>
</feature>
<feature type="transmembrane region" description="Helical" evidence="7">
    <location>
        <begin position="158"/>
        <end position="182"/>
    </location>
</feature>
<dbReference type="PANTHER" id="PTHR24221:SF646">
    <property type="entry name" value="HAEMOLYSIN SECRETION ATP-BINDING PROTEIN"/>
    <property type="match status" value="1"/>
</dbReference>
<dbReference type="PROSITE" id="PS50893">
    <property type="entry name" value="ABC_TRANSPORTER_2"/>
    <property type="match status" value="1"/>
</dbReference>
<keyword evidence="4 10" id="KW-0067">ATP-binding</keyword>
<dbReference type="GO" id="GO:0005886">
    <property type="term" value="C:plasma membrane"/>
    <property type="evidence" value="ECO:0007669"/>
    <property type="project" value="UniProtKB-SubCell"/>
</dbReference>
<evidence type="ECO:0000313" key="11">
    <source>
        <dbReference type="Proteomes" id="UP000283946"/>
    </source>
</evidence>
<gene>
    <name evidence="10" type="ORF">C7V51_03445</name>
</gene>
<dbReference type="SUPFAM" id="SSF52540">
    <property type="entry name" value="P-loop containing nucleoside triphosphate hydrolases"/>
    <property type="match status" value="1"/>
</dbReference>
<dbReference type="SUPFAM" id="SSF90123">
    <property type="entry name" value="ABC transporter transmembrane region"/>
    <property type="match status" value="1"/>
</dbReference>
<dbReference type="GO" id="GO:0140359">
    <property type="term" value="F:ABC-type transporter activity"/>
    <property type="evidence" value="ECO:0007669"/>
    <property type="project" value="InterPro"/>
</dbReference>
<accession>A0AAD1ELE8</accession>
<feature type="domain" description="ABC transporter" evidence="8">
    <location>
        <begin position="348"/>
        <end position="595"/>
    </location>
</feature>
<evidence type="ECO:0000259" key="9">
    <source>
        <dbReference type="PROSITE" id="PS50929"/>
    </source>
</evidence>
<dbReference type="Pfam" id="PF00005">
    <property type="entry name" value="ABC_tran"/>
    <property type="match status" value="1"/>
</dbReference>
<organism evidence="10 11">
    <name type="scientific">Rathayibacter iranicus</name>
    <dbReference type="NCBI Taxonomy" id="59737"/>
    <lineage>
        <taxon>Bacteria</taxon>
        <taxon>Bacillati</taxon>
        <taxon>Actinomycetota</taxon>
        <taxon>Actinomycetes</taxon>
        <taxon>Micrococcales</taxon>
        <taxon>Microbacteriaceae</taxon>
        <taxon>Rathayibacter</taxon>
    </lineage>
</organism>
<evidence type="ECO:0000256" key="2">
    <source>
        <dbReference type="ARBA" id="ARBA00022692"/>
    </source>
</evidence>
<evidence type="ECO:0000256" key="5">
    <source>
        <dbReference type="ARBA" id="ARBA00022989"/>
    </source>
</evidence>
<dbReference type="Gene3D" id="1.20.1560.10">
    <property type="entry name" value="ABC transporter type 1, transmembrane domain"/>
    <property type="match status" value="1"/>
</dbReference>
<dbReference type="InterPro" id="IPR003439">
    <property type="entry name" value="ABC_transporter-like_ATP-bd"/>
</dbReference>
<keyword evidence="5 7" id="KW-1133">Transmembrane helix</keyword>
<dbReference type="Proteomes" id="UP000283946">
    <property type="component" value="Chromosome"/>
</dbReference>
<evidence type="ECO:0000256" key="1">
    <source>
        <dbReference type="ARBA" id="ARBA00004651"/>
    </source>
</evidence>
<feature type="transmembrane region" description="Helical" evidence="7">
    <location>
        <begin position="66"/>
        <end position="85"/>
    </location>
</feature>
<keyword evidence="2 7" id="KW-0812">Transmembrane</keyword>
<evidence type="ECO:0000313" key="10">
    <source>
        <dbReference type="EMBL" id="AZZ55047.1"/>
    </source>
</evidence>
<dbReference type="InterPro" id="IPR039421">
    <property type="entry name" value="Type_1_exporter"/>
</dbReference>
<dbReference type="EMBL" id="CP028130">
    <property type="protein sequence ID" value="AZZ55047.1"/>
    <property type="molecule type" value="Genomic_DNA"/>
</dbReference>
<proteinExistence type="predicted"/>
<keyword evidence="3" id="KW-0547">Nucleotide-binding</keyword>
<dbReference type="AlphaFoldDB" id="A0AAD1ELE8"/>
<dbReference type="InterPro" id="IPR011527">
    <property type="entry name" value="ABC1_TM_dom"/>
</dbReference>
<dbReference type="InterPro" id="IPR003593">
    <property type="entry name" value="AAA+_ATPase"/>
</dbReference>
<protein>
    <submittedName>
        <fullName evidence="10">ABC transporter ATP-binding protein</fullName>
    </submittedName>
</protein>
<evidence type="ECO:0000259" key="8">
    <source>
        <dbReference type="PROSITE" id="PS50893"/>
    </source>
</evidence>
<evidence type="ECO:0000256" key="6">
    <source>
        <dbReference type="ARBA" id="ARBA00023136"/>
    </source>
</evidence>
<dbReference type="KEGG" id="ria:C7V51_03445"/>
<dbReference type="GO" id="GO:0005524">
    <property type="term" value="F:ATP binding"/>
    <property type="evidence" value="ECO:0007669"/>
    <property type="project" value="UniProtKB-KW"/>
</dbReference>
<dbReference type="InterPro" id="IPR027417">
    <property type="entry name" value="P-loop_NTPase"/>
</dbReference>
<evidence type="ECO:0000256" key="7">
    <source>
        <dbReference type="SAM" id="Phobius"/>
    </source>
</evidence>
<name>A0AAD1ELE8_9MICO</name>
<reference evidence="10 11" key="1">
    <citation type="submission" date="2018-03" db="EMBL/GenBank/DDBJ databases">
        <title>Bacteriophage NCPPB3778 and a type I-E CRISPR drive the evolution of the US Biological Select Agent, Rathayibacter toxicus.</title>
        <authorList>
            <person name="Davis E.W.II."/>
            <person name="Tabima J.F."/>
            <person name="Weisberg A.J."/>
            <person name="Dantas Lopes L."/>
            <person name="Wiseman M.S."/>
            <person name="Wiseman M.S."/>
            <person name="Pupko T."/>
            <person name="Belcher M.S."/>
            <person name="Sechler A.J."/>
            <person name="Tancos M.A."/>
            <person name="Schroeder B.K."/>
            <person name="Murray T.D."/>
            <person name="Luster D.G."/>
            <person name="Schneider W.L."/>
            <person name="Rogers E."/>
            <person name="Andreote F.D."/>
            <person name="Grunwald N.J."/>
            <person name="Putnam M.L."/>
            <person name="Chang J.H."/>
        </authorList>
    </citation>
    <scope>NUCLEOTIDE SEQUENCE [LARGE SCALE GENOMIC DNA]</scope>
    <source>
        <strain evidence="10 11">NCCPB 2253</strain>
    </source>
</reference>
<dbReference type="PROSITE" id="PS50929">
    <property type="entry name" value="ABC_TM1F"/>
    <property type="match status" value="1"/>
</dbReference>
<dbReference type="GO" id="GO:0016887">
    <property type="term" value="F:ATP hydrolysis activity"/>
    <property type="evidence" value="ECO:0007669"/>
    <property type="project" value="InterPro"/>
</dbReference>
<dbReference type="GO" id="GO:0034040">
    <property type="term" value="F:ATPase-coupled lipid transmembrane transporter activity"/>
    <property type="evidence" value="ECO:0007669"/>
    <property type="project" value="TreeGrafter"/>
</dbReference>